<evidence type="ECO:0000313" key="7">
    <source>
        <dbReference type="EMBL" id="KAK5098631.1"/>
    </source>
</evidence>
<organism evidence="7 8">
    <name type="scientific">Lithohypha guttulata</name>
    <dbReference type="NCBI Taxonomy" id="1690604"/>
    <lineage>
        <taxon>Eukaryota</taxon>
        <taxon>Fungi</taxon>
        <taxon>Dikarya</taxon>
        <taxon>Ascomycota</taxon>
        <taxon>Pezizomycotina</taxon>
        <taxon>Eurotiomycetes</taxon>
        <taxon>Chaetothyriomycetidae</taxon>
        <taxon>Chaetothyriales</taxon>
        <taxon>Trichomeriaceae</taxon>
        <taxon>Lithohypha</taxon>
    </lineage>
</organism>
<proteinExistence type="inferred from homology"/>
<feature type="domain" description="GATOR2 complex protein MIO zinc-ribbon like" evidence="5">
    <location>
        <begin position="836"/>
        <end position="901"/>
    </location>
</feature>
<dbReference type="Pfam" id="PF21719">
    <property type="entry name" value="MIOS_a-sol"/>
    <property type="match status" value="1"/>
</dbReference>
<dbReference type="InterPro" id="IPR049092">
    <property type="entry name" value="MIOS_a-sol"/>
</dbReference>
<dbReference type="InterPro" id="IPR001680">
    <property type="entry name" value="WD40_rpt"/>
</dbReference>
<evidence type="ECO:0000256" key="2">
    <source>
        <dbReference type="ARBA" id="ARBA00022574"/>
    </source>
</evidence>
<name>A0ABR0KJY2_9EURO</name>
<dbReference type="Gene3D" id="2.130.10.10">
    <property type="entry name" value="YVTN repeat-like/Quinoprotein amine dehydrogenase"/>
    <property type="match status" value="1"/>
</dbReference>
<evidence type="ECO:0000259" key="5">
    <source>
        <dbReference type="Pfam" id="PF17034"/>
    </source>
</evidence>
<evidence type="ECO:0000256" key="4">
    <source>
        <dbReference type="SAM" id="MobiDB-lite"/>
    </source>
</evidence>
<evidence type="ECO:0000256" key="3">
    <source>
        <dbReference type="ARBA" id="ARBA00022737"/>
    </source>
</evidence>
<dbReference type="EMBL" id="JAVRRG010000013">
    <property type="protein sequence ID" value="KAK5098631.1"/>
    <property type="molecule type" value="Genomic_DNA"/>
</dbReference>
<dbReference type="Proteomes" id="UP001345013">
    <property type="component" value="Unassembled WGS sequence"/>
</dbReference>
<keyword evidence="8" id="KW-1185">Reference proteome</keyword>
<dbReference type="InterPro" id="IPR031488">
    <property type="entry name" value="Zn_ribbon_mio"/>
</dbReference>
<dbReference type="InterPro" id="IPR037593">
    <property type="entry name" value="MIOS/Sea4"/>
</dbReference>
<dbReference type="InterPro" id="IPR015943">
    <property type="entry name" value="WD40/YVTN_repeat-like_dom_sf"/>
</dbReference>
<evidence type="ECO:0008006" key="9">
    <source>
        <dbReference type="Google" id="ProtNLM"/>
    </source>
</evidence>
<feature type="compositionally biased region" description="Acidic residues" evidence="4">
    <location>
        <begin position="648"/>
        <end position="658"/>
    </location>
</feature>
<evidence type="ECO:0000256" key="1">
    <source>
        <dbReference type="ARBA" id="ARBA00009713"/>
    </source>
</evidence>
<protein>
    <recommendedName>
        <fullName evidence="9">WD repeat protein mio zinc-ribbon like domain-containing protein</fullName>
    </recommendedName>
</protein>
<dbReference type="PANTHER" id="PTHR16453:SF9">
    <property type="entry name" value="GATOR COMPLEX PROTEIN MIOS"/>
    <property type="match status" value="1"/>
</dbReference>
<keyword evidence="2" id="KW-0853">WD repeat</keyword>
<dbReference type="Pfam" id="PF17034">
    <property type="entry name" value="zinc_ribbon_16"/>
    <property type="match status" value="1"/>
</dbReference>
<feature type="domain" description="MIOS-like alpha-solenoid" evidence="6">
    <location>
        <begin position="451"/>
        <end position="634"/>
    </location>
</feature>
<feature type="compositionally biased region" description="Basic and acidic residues" evidence="4">
    <location>
        <begin position="399"/>
        <end position="418"/>
    </location>
</feature>
<dbReference type="SUPFAM" id="SSF50978">
    <property type="entry name" value="WD40 repeat-like"/>
    <property type="match status" value="1"/>
</dbReference>
<reference evidence="7 8" key="1">
    <citation type="submission" date="2023-08" db="EMBL/GenBank/DDBJ databases">
        <title>Black Yeasts Isolated from many extreme environments.</title>
        <authorList>
            <person name="Coleine C."/>
            <person name="Stajich J.E."/>
            <person name="Selbmann L."/>
        </authorList>
    </citation>
    <scope>NUCLEOTIDE SEQUENCE [LARGE SCALE GENOMIC DNA]</scope>
    <source>
        <strain evidence="7 8">CCFEE 5885</strain>
    </source>
</reference>
<keyword evidence="3" id="KW-0677">Repeat</keyword>
<gene>
    <name evidence="7" type="ORF">LTR24_001736</name>
</gene>
<evidence type="ECO:0000313" key="8">
    <source>
        <dbReference type="Proteomes" id="UP001345013"/>
    </source>
</evidence>
<accession>A0ABR0KJY2</accession>
<sequence>MEAAIRFSQNSFPNQADQLFLKVDVAGRVLQVYSIKSKSKSRLQYDQVYESNKLQPFRAFDWHPIEASLVAIGQTGGEANLVNLSNQDQTSVAFNVRSQRSCNAVGLNTQHCIAIGLDKVRTDFCLNIWDVNQRTSSSGKNYGKASNEPLHKLAGGEPITSLRFFQDQPQLIAAGVKGQFIRLYDLRESTPSSALQFSTRCVNNIAVDSRDENYFASCLPTNTPTVAIWDRRMVSRTSIAHVGFGSYVSQADQHPEVSVELRNVVDPQGQIWGLRFSKTQRGHLGVLSSTGQLRMLNLCADMASQVGPQNDPQTSSFEWDKQNPQDIFLDDAHDFAHAFFEHPQVEDVKRIVSFDFTTAQSKNSQPKIITLTGDGNVEIRKATGSRRPFAISSSSSFFDGKRDRMESAAETKAVDKEPGTPQPNGTAVDSVVHHLKPKDGTTSNLTMLVDMQKRCESGYLLEASKNMNIVRDDEMLEAFWAWVKHAHQIASGNSLMQSDVDLSYLGVFGLWTEHIDVKLRATKSLSATGTAGTPSIVKELTQRLHLVRGRGCATQYPDNRALCIHVAGVPWSYDSIQRECDKFITDKEHTKAAAVALFAGEEKIAQRALRSKGTGHSHRMLAMALVGARNRQRRMRADSHGSSNSQEPDNEGDQSQDEEWEDIISAIAEDLTDRYARSILAYVKTGEWEDVVKQACLPLRYKVSIALRHFDDSKLQSYLSSLKHEVSSSGNLEGILVTGLGTTESVELFKNFARITNDIQTAALGLSFAAASDRFLPQESPYTRTVFCFREIYKARLMSCGLKYDKARFDVEVSRAQREYNVKTQPRKKEQIRLVCSHCDQPLSQFGHEQQMHELNAHVTDTARHPLAPEKAAVAGVVCPKCGRHLPRCGVCDLWLGTPDETFSKWYKAPSRGSRNSNSADLSASLVGSTVTAIGPRSNAPSVSITGVRSAASTAPKLTTADLAPEAVEIVVEGVAKQEKEKKWYDAMHKFTFFCMSCSHGFHAEHAKMWFGGTDDNEGHRTCPVPLYSFG</sequence>
<comment type="caution">
    <text evidence="7">The sequence shown here is derived from an EMBL/GenBank/DDBJ whole genome shotgun (WGS) entry which is preliminary data.</text>
</comment>
<feature type="region of interest" description="Disordered" evidence="4">
    <location>
        <begin position="632"/>
        <end position="658"/>
    </location>
</feature>
<feature type="region of interest" description="Disordered" evidence="4">
    <location>
        <begin position="398"/>
        <end position="427"/>
    </location>
</feature>
<comment type="similarity">
    <text evidence="1">Belongs to the WD repeat mio family.</text>
</comment>
<dbReference type="InterPro" id="IPR036322">
    <property type="entry name" value="WD40_repeat_dom_sf"/>
</dbReference>
<dbReference type="PANTHER" id="PTHR16453">
    <property type="entry name" value="WD40 DOMAIN-CONTAINING PROTEIN MIO FAMILY MEMBER"/>
    <property type="match status" value="1"/>
</dbReference>
<evidence type="ECO:0000259" key="6">
    <source>
        <dbReference type="Pfam" id="PF21719"/>
    </source>
</evidence>
<dbReference type="SMART" id="SM00320">
    <property type="entry name" value="WD40"/>
    <property type="match status" value="3"/>
</dbReference>